<feature type="domain" description="Methyltransferase" evidence="6">
    <location>
        <begin position="71"/>
        <end position="179"/>
    </location>
</feature>
<dbReference type="GO" id="GO:0016279">
    <property type="term" value="F:protein-lysine N-methyltransferase activity"/>
    <property type="evidence" value="ECO:0007669"/>
    <property type="project" value="InterPro"/>
</dbReference>
<dbReference type="InterPro" id="IPR029063">
    <property type="entry name" value="SAM-dependent_MTases_sf"/>
</dbReference>
<gene>
    <name evidence="7" type="ORF">UH38_24210</name>
</gene>
<dbReference type="SUPFAM" id="SSF53335">
    <property type="entry name" value="S-adenosyl-L-methionine-dependent methyltransferases"/>
    <property type="match status" value="1"/>
</dbReference>
<reference evidence="7 8" key="1">
    <citation type="submission" date="2015-02" db="EMBL/GenBank/DDBJ databases">
        <title>Draft genome of a novel marine cyanobacterium (Chroococcales) isolated from South Atlantic Ocean.</title>
        <authorList>
            <person name="Rigonato J."/>
            <person name="Alvarenga D.O."/>
            <person name="Branco L.H."/>
            <person name="Varani A.M."/>
            <person name="Brandini F.P."/>
            <person name="Fiore M.F."/>
        </authorList>
    </citation>
    <scope>NUCLEOTIDE SEQUENCE [LARGE SCALE GENOMIC DNA]</scope>
    <source>
        <strain evidence="7 8">CENA595</strain>
    </source>
</reference>
<evidence type="ECO:0000259" key="6">
    <source>
        <dbReference type="Pfam" id="PF13847"/>
    </source>
</evidence>
<dbReference type="InterPro" id="IPR026170">
    <property type="entry name" value="FAM173A/B"/>
</dbReference>
<dbReference type="OrthoDB" id="281208at2"/>
<dbReference type="InterPro" id="IPR025714">
    <property type="entry name" value="Methyltranfer_dom"/>
</dbReference>
<dbReference type="AlphaFoldDB" id="A0A0D8ZQA1"/>
<evidence type="ECO:0000256" key="1">
    <source>
        <dbReference type="ARBA" id="ARBA00022603"/>
    </source>
</evidence>
<evidence type="ECO:0000256" key="5">
    <source>
        <dbReference type="SAM" id="SignalP"/>
    </source>
</evidence>
<dbReference type="Gene3D" id="3.40.50.150">
    <property type="entry name" value="Vaccinia Virus protein VP39"/>
    <property type="match status" value="1"/>
</dbReference>
<evidence type="ECO:0000313" key="7">
    <source>
        <dbReference type="EMBL" id="KJH69376.1"/>
    </source>
</evidence>
<accession>A0A0D8ZQA1</accession>
<keyword evidence="5" id="KW-0732">Signal</keyword>
<keyword evidence="2" id="KW-0808">Transferase</keyword>
<feature type="chain" id="PRO_5002337307" description="Methyltransferase domain-containing protein" evidence="5">
    <location>
        <begin position="21"/>
        <end position="200"/>
    </location>
</feature>
<keyword evidence="1" id="KW-0489">Methyltransferase</keyword>
<dbReference type="RefSeq" id="WP_045057282.1">
    <property type="nucleotide sequence ID" value="NZ_CAWMDP010000013.1"/>
</dbReference>
<dbReference type="GO" id="GO:0032259">
    <property type="term" value="P:methylation"/>
    <property type="evidence" value="ECO:0007669"/>
    <property type="project" value="UniProtKB-KW"/>
</dbReference>
<organism evidence="7 8">
    <name type="scientific">Aliterella atlantica CENA595</name>
    <dbReference type="NCBI Taxonomy" id="1618023"/>
    <lineage>
        <taxon>Bacteria</taxon>
        <taxon>Bacillati</taxon>
        <taxon>Cyanobacteriota</taxon>
        <taxon>Cyanophyceae</taxon>
        <taxon>Chroococcidiopsidales</taxon>
        <taxon>Aliterellaceae</taxon>
        <taxon>Aliterella</taxon>
    </lineage>
</organism>
<dbReference type="Proteomes" id="UP000032452">
    <property type="component" value="Unassembled WGS sequence"/>
</dbReference>
<keyword evidence="8" id="KW-1185">Reference proteome</keyword>
<comment type="caution">
    <text evidence="7">The sequence shown here is derived from an EMBL/GenBank/DDBJ whole genome shotgun (WGS) entry which is preliminary data.</text>
</comment>
<proteinExistence type="predicted"/>
<feature type="signal peptide" evidence="5">
    <location>
        <begin position="1"/>
        <end position="20"/>
    </location>
</feature>
<keyword evidence="3" id="KW-0949">S-adenosyl-L-methionine</keyword>
<dbReference type="PATRIC" id="fig|1618023.3.peg.1019"/>
<name>A0A0D8ZQA1_9CYAN</name>
<evidence type="ECO:0000313" key="8">
    <source>
        <dbReference type="Proteomes" id="UP000032452"/>
    </source>
</evidence>
<dbReference type="STRING" id="1618023.UH38_24210"/>
<dbReference type="PANTHER" id="PTHR13610">
    <property type="entry name" value="METHYLTRANSFERASE DOMAIN-CONTAINING PROTEIN"/>
    <property type="match status" value="1"/>
</dbReference>
<dbReference type="CDD" id="cd02440">
    <property type="entry name" value="AdoMet_MTases"/>
    <property type="match status" value="1"/>
</dbReference>
<dbReference type="Pfam" id="PF13847">
    <property type="entry name" value="Methyltransf_31"/>
    <property type="match status" value="1"/>
</dbReference>
<evidence type="ECO:0000256" key="3">
    <source>
        <dbReference type="ARBA" id="ARBA00022691"/>
    </source>
</evidence>
<dbReference type="EMBL" id="JYON01000048">
    <property type="protein sequence ID" value="KJH69376.1"/>
    <property type="molecule type" value="Genomic_DNA"/>
</dbReference>
<dbReference type="PANTHER" id="PTHR13610:SF11">
    <property type="entry name" value="METHYLTRANSFERASE DOMAIN-CONTAINING PROTEIN"/>
    <property type="match status" value="1"/>
</dbReference>
<feature type="region of interest" description="Disordered" evidence="4">
    <location>
        <begin position="30"/>
        <end position="52"/>
    </location>
</feature>
<sequence length="200" mass="22190">MQLRNLLKLLVAGASVNSLAIAGCTQERQFDPQTPATSNSIQSPQRRPDVPYVPTPQIVVNQMLAIADVNKNDVLYDLGSGDGRIVITAAQKFGTRGVGIDINPQRIAEANTNARQAGVTELVEFRQQDLFQTDFSEATVVTLYMLPEVNLRLRPKLLKELKPGTRVISHAFNMGDWQPQRVEKIAGSTIYYWVVPENSQ</sequence>
<evidence type="ECO:0000256" key="2">
    <source>
        <dbReference type="ARBA" id="ARBA00022679"/>
    </source>
</evidence>
<evidence type="ECO:0000256" key="4">
    <source>
        <dbReference type="SAM" id="MobiDB-lite"/>
    </source>
</evidence>
<dbReference type="PROSITE" id="PS51257">
    <property type="entry name" value="PROKAR_LIPOPROTEIN"/>
    <property type="match status" value="1"/>
</dbReference>
<protein>
    <recommendedName>
        <fullName evidence="6">Methyltransferase domain-containing protein</fullName>
    </recommendedName>
</protein>
<feature type="compositionally biased region" description="Polar residues" evidence="4">
    <location>
        <begin position="31"/>
        <end position="45"/>
    </location>
</feature>